<dbReference type="Proteomes" id="UP000641932">
    <property type="component" value="Unassembled WGS sequence"/>
</dbReference>
<evidence type="ECO:0000313" key="1">
    <source>
        <dbReference type="EMBL" id="GGP01116.1"/>
    </source>
</evidence>
<reference evidence="1" key="2">
    <citation type="submission" date="2020-09" db="EMBL/GenBank/DDBJ databases">
        <authorList>
            <person name="Sun Q."/>
            <person name="Zhou Y."/>
        </authorList>
    </citation>
    <scope>NUCLEOTIDE SEQUENCE</scope>
    <source>
        <strain evidence="1">CGMCC 4.7201</strain>
    </source>
</reference>
<name>A0A918E225_9ACTN</name>
<proteinExistence type="predicted"/>
<dbReference type="EMBL" id="BMMS01000084">
    <property type="protein sequence ID" value="GGP01116.1"/>
    <property type="molecule type" value="Genomic_DNA"/>
</dbReference>
<dbReference type="AlphaFoldDB" id="A0A918E225"/>
<evidence type="ECO:0000313" key="2">
    <source>
        <dbReference type="Proteomes" id="UP000641932"/>
    </source>
</evidence>
<comment type="caution">
    <text evidence="1">The sequence shown here is derived from an EMBL/GenBank/DDBJ whole genome shotgun (WGS) entry which is preliminary data.</text>
</comment>
<organism evidence="1 2">
    <name type="scientific">Wenjunlia tyrosinilytica</name>
    <dbReference type="NCBI Taxonomy" id="1544741"/>
    <lineage>
        <taxon>Bacteria</taxon>
        <taxon>Bacillati</taxon>
        <taxon>Actinomycetota</taxon>
        <taxon>Actinomycetes</taxon>
        <taxon>Kitasatosporales</taxon>
        <taxon>Streptomycetaceae</taxon>
        <taxon>Wenjunlia</taxon>
    </lineage>
</organism>
<protein>
    <submittedName>
        <fullName evidence="1">Uncharacterized protein</fullName>
    </submittedName>
</protein>
<accession>A0A918E225</accession>
<keyword evidence="2" id="KW-1185">Reference proteome</keyword>
<reference evidence="1" key="1">
    <citation type="journal article" date="2014" name="Int. J. Syst. Evol. Microbiol.">
        <title>Complete genome sequence of Corynebacterium casei LMG S-19264T (=DSM 44701T), isolated from a smear-ripened cheese.</title>
        <authorList>
            <consortium name="US DOE Joint Genome Institute (JGI-PGF)"/>
            <person name="Walter F."/>
            <person name="Albersmeier A."/>
            <person name="Kalinowski J."/>
            <person name="Ruckert C."/>
        </authorList>
    </citation>
    <scope>NUCLEOTIDE SEQUENCE</scope>
    <source>
        <strain evidence="1">CGMCC 4.7201</strain>
    </source>
</reference>
<sequence>MRRRPFAGGRAEQVALRRATRAGGLADRMGTYDRAVPPKTKPFAFPESLLELQRAFFAAKRELSELYASLPTGTEHWPEGAQDRVNRLLERQRHLAEQIQGDEHWASVPTQDLVAARSNLKQQAR</sequence>
<gene>
    <name evidence="1" type="ORF">GCM10012280_71330</name>
</gene>